<name>A0A1Y1ZL70_9PLEO</name>
<feature type="transmembrane region" description="Helical" evidence="1">
    <location>
        <begin position="169"/>
        <end position="188"/>
    </location>
</feature>
<gene>
    <name evidence="2" type="ORF">BCR34DRAFT_588267</name>
</gene>
<reference evidence="2 3" key="1">
    <citation type="submission" date="2016-07" db="EMBL/GenBank/DDBJ databases">
        <title>Pervasive Adenine N6-methylation of Active Genes in Fungi.</title>
        <authorList>
            <consortium name="DOE Joint Genome Institute"/>
            <person name="Mondo S.J."/>
            <person name="Dannebaum R.O."/>
            <person name="Kuo R.C."/>
            <person name="Labutti K."/>
            <person name="Haridas S."/>
            <person name="Kuo A."/>
            <person name="Salamov A."/>
            <person name="Ahrendt S.R."/>
            <person name="Lipzen A."/>
            <person name="Sullivan W."/>
            <person name="Andreopoulos W.B."/>
            <person name="Clum A."/>
            <person name="Lindquist E."/>
            <person name="Daum C."/>
            <person name="Ramamoorthy G.K."/>
            <person name="Gryganskyi A."/>
            <person name="Culley D."/>
            <person name="Magnuson J.K."/>
            <person name="James T.Y."/>
            <person name="O'Malley M.A."/>
            <person name="Stajich J.E."/>
            <person name="Spatafora J.W."/>
            <person name="Visel A."/>
            <person name="Grigoriev I.V."/>
        </authorList>
    </citation>
    <scope>NUCLEOTIDE SEQUENCE [LARGE SCALE GENOMIC DNA]</scope>
    <source>
        <strain evidence="2 3">CBS 115471</strain>
    </source>
</reference>
<organism evidence="2 3">
    <name type="scientific">Clohesyomyces aquaticus</name>
    <dbReference type="NCBI Taxonomy" id="1231657"/>
    <lineage>
        <taxon>Eukaryota</taxon>
        <taxon>Fungi</taxon>
        <taxon>Dikarya</taxon>
        <taxon>Ascomycota</taxon>
        <taxon>Pezizomycotina</taxon>
        <taxon>Dothideomycetes</taxon>
        <taxon>Pleosporomycetidae</taxon>
        <taxon>Pleosporales</taxon>
        <taxon>Lindgomycetaceae</taxon>
        <taxon>Clohesyomyces</taxon>
    </lineage>
</organism>
<comment type="caution">
    <text evidence="2">The sequence shown here is derived from an EMBL/GenBank/DDBJ whole genome shotgun (WGS) entry which is preliminary data.</text>
</comment>
<sequence length="260" mass="28882">MHMAISYTRLHAQTRHLFTALLGQTSRARTNPSEQIDSIAEDNPPPVGTFRFTREVSSDHCWNLTALPGKVTSADYAEANGRLESKGHGGRDWLDCFTSGRSVVQEVIGWEAFVWAVLQTAVSDYAIGSAVREPSARAYMKNNTTKGEKELCQVQRVRMAGGFVTVNTFGLALIAVFSILSATIDFMLPRFSITLSKFRRAMAPKLDRGIRDGVFQLQRRAYEVEGRGSWQHIEKEKPVTTGNERLEDLPIASVSGSNEI</sequence>
<dbReference type="AlphaFoldDB" id="A0A1Y1ZL70"/>
<keyword evidence="1" id="KW-0472">Membrane</keyword>
<protein>
    <submittedName>
        <fullName evidence="2">Uncharacterized protein</fullName>
    </submittedName>
</protein>
<keyword evidence="1" id="KW-0812">Transmembrane</keyword>
<keyword evidence="3" id="KW-1185">Reference proteome</keyword>
<evidence type="ECO:0000313" key="2">
    <source>
        <dbReference type="EMBL" id="ORY10988.1"/>
    </source>
</evidence>
<evidence type="ECO:0000313" key="3">
    <source>
        <dbReference type="Proteomes" id="UP000193144"/>
    </source>
</evidence>
<keyword evidence="1" id="KW-1133">Transmembrane helix</keyword>
<dbReference type="EMBL" id="MCFA01000066">
    <property type="protein sequence ID" value="ORY10988.1"/>
    <property type="molecule type" value="Genomic_DNA"/>
</dbReference>
<accession>A0A1Y1ZL70</accession>
<dbReference type="OrthoDB" id="3540210at2759"/>
<dbReference type="Proteomes" id="UP000193144">
    <property type="component" value="Unassembled WGS sequence"/>
</dbReference>
<evidence type="ECO:0000256" key="1">
    <source>
        <dbReference type="SAM" id="Phobius"/>
    </source>
</evidence>
<proteinExistence type="predicted"/>